<proteinExistence type="predicted"/>
<protein>
    <submittedName>
        <fullName evidence="1">Uncharacterized protein</fullName>
    </submittedName>
</protein>
<dbReference type="AlphaFoldDB" id="A0A6C0H5L9"/>
<reference evidence="1" key="1">
    <citation type="journal article" date="2020" name="Nature">
        <title>Giant virus diversity and host interactions through global metagenomics.</title>
        <authorList>
            <person name="Schulz F."/>
            <person name="Roux S."/>
            <person name="Paez-Espino D."/>
            <person name="Jungbluth S."/>
            <person name="Walsh D.A."/>
            <person name="Denef V.J."/>
            <person name="McMahon K.D."/>
            <person name="Konstantinidis K.T."/>
            <person name="Eloe-Fadrosh E.A."/>
            <person name="Kyrpides N.C."/>
            <person name="Woyke T."/>
        </authorList>
    </citation>
    <scope>NUCLEOTIDE SEQUENCE</scope>
    <source>
        <strain evidence="1">GVMAG-M-3300023179-71</strain>
    </source>
</reference>
<dbReference type="EMBL" id="MN739881">
    <property type="protein sequence ID" value="QHT75707.1"/>
    <property type="molecule type" value="Genomic_DNA"/>
</dbReference>
<evidence type="ECO:0000313" key="1">
    <source>
        <dbReference type="EMBL" id="QHT75707.1"/>
    </source>
</evidence>
<sequence>MNKKLKFFFLEIVRKNDYEIFKLFRKYCKYSNIYDLFIILY</sequence>
<name>A0A6C0H5L9_9ZZZZ</name>
<organism evidence="1">
    <name type="scientific">viral metagenome</name>
    <dbReference type="NCBI Taxonomy" id="1070528"/>
    <lineage>
        <taxon>unclassified sequences</taxon>
        <taxon>metagenomes</taxon>
        <taxon>organismal metagenomes</taxon>
    </lineage>
</organism>
<accession>A0A6C0H5L9</accession>